<dbReference type="AlphaFoldDB" id="D5RQT6"/>
<dbReference type="Proteomes" id="UP000005324">
    <property type="component" value="Unassembled WGS sequence"/>
</dbReference>
<organism evidence="2 3">
    <name type="scientific">Pseudoroseomonas cervicalis ATCC 49957</name>
    <dbReference type="NCBI Taxonomy" id="525371"/>
    <lineage>
        <taxon>Bacteria</taxon>
        <taxon>Pseudomonadati</taxon>
        <taxon>Pseudomonadota</taxon>
        <taxon>Alphaproteobacteria</taxon>
        <taxon>Acetobacterales</taxon>
        <taxon>Roseomonadaceae</taxon>
        <taxon>Roseomonas</taxon>
    </lineage>
</organism>
<proteinExistence type="predicted"/>
<protein>
    <recommendedName>
        <fullName evidence="1">MoeA N-terminal and linker domain-containing protein</fullName>
    </recommendedName>
</protein>
<evidence type="ECO:0000259" key="1">
    <source>
        <dbReference type="Pfam" id="PF03453"/>
    </source>
</evidence>
<dbReference type="Gene3D" id="2.170.190.11">
    <property type="entry name" value="Molybdopterin biosynthesis moea protein, domain 3"/>
    <property type="match status" value="1"/>
</dbReference>
<sequence length="153" mass="16245">MLVDPVLATYDMPPFDRAAVDRYGVGGAGPGPLRLVGHLPAGTIRFLLVGAGGAVRLLTGAAVPEGLWAVAMQEGCRVDPHPGAGPRTVMQGANIGRLAEDFWMGTAGGWDRGRVPALRRYPERLGSARAARREACGQIWPIPNWQVLEPDLA</sequence>
<gene>
    <name evidence="2" type="ORF">HMPREF0731_3448</name>
</gene>
<dbReference type="EMBL" id="ADVL01000677">
    <property type="protein sequence ID" value="EFH10336.1"/>
    <property type="molecule type" value="Genomic_DNA"/>
</dbReference>
<dbReference type="SUPFAM" id="SSF63882">
    <property type="entry name" value="MoeA N-terminal region -like"/>
    <property type="match status" value="1"/>
</dbReference>
<evidence type="ECO:0000313" key="2">
    <source>
        <dbReference type="EMBL" id="EFH10336.1"/>
    </source>
</evidence>
<dbReference type="Pfam" id="PF03453">
    <property type="entry name" value="MoeA_N"/>
    <property type="match status" value="1"/>
</dbReference>
<feature type="domain" description="MoeA N-terminal and linker" evidence="1">
    <location>
        <begin position="2"/>
        <end position="105"/>
    </location>
</feature>
<dbReference type="InterPro" id="IPR005110">
    <property type="entry name" value="MoeA_linker/N"/>
</dbReference>
<reference evidence="2 3" key="1">
    <citation type="submission" date="2010-04" db="EMBL/GenBank/DDBJ databases">
        <authorList>
            <person name="Qin X."/>
            <person name="Bachman B."/>
            <person name="Battles P."/>
            <person name="Bell A."/>
            <person name="Bess C."/>
            <person name="Bickham C."/>
            <person name="Chaboub L."/>
            <person name="Chen D."/>
            <person name="Coyle M."/>
            <person name="Deiros D.R."/>
            <person name="Dinh H."/>
            <person name="Forbes L."/>
            <person name="Fowler G."/>
            <person name="Francisco L."/>
            <person name="Fu Q."/>
            <person name="Gubbala S."/>
            <person name="Hale W."/>
            <person name="Han Y."/>
            <person name="Hemphill L."/>
            <person name="Highlander S.K."/>
            <person name="Hirani K."/>
            <person name="Hogues M."/>
            <person name="Jackson L."/>
            <person name="Jakkamsetti A."/>
            <person name="Javaid M."/>
            <person name="Jiang H."/>
            <person name="Korchina V."/>
            <person name="Kovar C."/>
            <person name="Lara F."/>
            <person name="Lee S."/>
            <person name="Mata R."/>
            <person name="Mathew T."/>
            <person name="Moen C."/>
            <person name="Morales K."/>
            <person name="Munidasa M."/>
            <person name="Nazareth L."/>
            <person name="Ngo R."/>
            <person name="Nguyen L."/>
            <person name="Okwuonu G."/>
            <person name="Ongeri F."/>
            <person name="Patil S."/>
            <person name="Petrosino J."/>
            <person name="Pham C."/>
            <person name="Pham P."/>
            <person name="Pu L.-L."/>
            <person name="Puazo M."/>
            <person name="Raj R."/>
            <person name="Reid J."/>
            <person name="Rouhana J."/>
            <person name="Saada N."/>
            <person name="Shang Y."/>
            <person name="Simmons D."/>
            <person name="Thornton R."/>
            <person name="Warren J."/>
            <person name="Weissenberger G."/>
            <person name="Zhang J."/>
            <person name="Zhang L."/>
            <person name="Zhou C."/>
            <person name="Zhu D."/>
            <person name="Muzny D."/>
            <person name="Worley K."/>
            <person name="Gibbs R."/>
        </authorList>
    </citation>
    <scope>NUCLEOTIDE SEQUENCE [LARGE SCALE GENOMIC DNA]</scope>
    <source>
        <strain evidence="2 3">ATCC 49957</strain>
    </source>
</reference>
<dbReference type="HOGENOM" id="CLU_1711889_0_0_5"/>
<accession>D5RQT6</accession>
<dbReference type="GO" id="GO:0032324">
    <property type="term" value="P:molybdopterin cofactor biosynthetic process"/>
    <property type="evidence" value="ECO:0007669"/>
    <property type="project" value="InterPro"/>
</dbReference>
<name>D5RQT6_9PROT</name>
<keyword evidence="3" id="KW-1185">Reference proteome</keyword>
<comment type="caution">
    <text evidence="2">The sequence shown here is derived from an EMBL/GenBank/DDBJ whole genome shotgun (WGS) entry which is preliminary data.</text>
</comment>
<evidence type="ECO:0000313" key="3">
    <source>
        <dbReference type="Proteomes" id="UP000005324"/>
    </source>
</evidence>
<dbReference type="Gene3D" id="3.90.105.10">
    <property type="entry name" value="Molybdopterin biosynthesis moea protein, domain 2"/>
    <property type="match status" value="1"/>
</dbReference>
<dbReference type="InterPro" id="IPR036135">
    <property type="entry name" value="MoeA_linker/N_sf"/>
</dbReference>